<dbReference type="NCBIfam" id="TIGR04131">
    <property type="entry name" value="Bac_Flav_CTERM"/>
    <property type="match status" value="1"/>
</dbReference>
<keyword evidence="2" id="KW-1185">Reference proteome</keyword>
<evidence type="ECO:0000313" key="2">
    <source>
        <dbReference type="Proteomes" id="UP000570474"/>
    </source>
</evidence>
<dbReference type="AlphaFoldDB" id="A0A847RVP2"/>
<dbReference type="Gene3D" id="2.60.120.260">
    <property type="entry name" value="Galactose-binding domain-like"/>
    <property type="match status" value="1"/>
</dbReference>
<dbReference type="Proteomes" id="UP000570474">
    <property type="component" value="Unassembled WGS sequence"/>
</dbReference>
<reference evidence="1 2" key="1">
    <citation type="submission" date="2020-04" db="EMBL/GenBank/DDBJ databases">
        <authorList>
            <person name="Yin C."/>
        </authorList>
    </citation>
    <scope>NUCLEOTIDE SEQUENCE [LARGE SCALE GENOMIC DNA]</scope>
    <source>
        <strain evidence="1 2">Ae27</strain>
    </source>
</reference>
<dbReference type="Pfam" id="PF13573">
    <property type="entry name" value="SprB"/>
    <property type="match status" value="2"/>
</dbReference>
<gene>
    <name evidence="1" type="ORF">HGH92_22685</name>
</gene>
<accession>A0A847RVP2</accession>
<dbReference type="EMBL" id="JABAIA010000002">
    <property type="protein sequence ID" value="NLR67133.1"/>
    <property type="molecule type" value="Genomic_DNA"/>
</dbReference>
<dbReference type="InterPro" id="IPR025667">
    <property type="entry name" value="SprB_repeat"/>
</dbReference>
<dbReference type="Pfam" id="PF13585">
    <property type="entry name" value="CHU_C"/>
    <property type="match status" value="1"/>
</dbReference>
<comment type="caution">
    <text evidence="1">The sequence shown here is derived from an EMBL/GenBank/DDBJ whole genome shotgun (WGS) entry which is preliminary data.</text>
</comment>
<name>A0A847RVP2_9BACT</name>
<dbReference type="RefSeq" id="WP_168873016.1">
    <property type="nucleotide sequence ID" value="NZ_JABAIA010000002.1"/>
</dbReference>
<protein>
    <submittedName>
        <fullName evidence="1">T9SS type B sorting domain-containing protein</fullName>
    </submittedName>
</protein>
<dbReference type="InterPro" id="IPR026341">
    <property type="entry name" value="T9SS_type_B"/>
</dbReference>
<proteinExistence type="predicted"/>
<sequence>MLIVLLFLWGKTGQAQDITLKNPSLEGVPGQGKVPASWIVAMNTPDIQPGIFDITVPASDGNTYIGLHSGSLWPEAIAQELSLKGGRSYTVSMDLAFTALYAYRACYGNMAIYAGDAPGDSAELLWRSGPFSHTDWKRYTAVFNPSKDYKYISFWADAGIPCDKSAYGSVVLIDNLSAFIREVPQVVISTVRTCKGAATGEATLKLLSSSVGKCSYKWEPGGQTSSHIEGLAAGRYEVTVTAPNGTSTKAQVMIEETDLKNELVIRPSPCNGDNQNEITLNTTGGVPPYRYYFNGSQHPAYVGTFKELRPGSYTVIVKDDHGCEDKLSPVQLREPEPLLVTAVNVKALSCSDTRDGRITLEVSGGVVPYSFSLQPGSWQDNNQWSQLDAGRYYFEIKDKNGCHTNGNTEVPRNDRTCAVYVPTAFSPNGDGVNDLFRARVNDDVSAFRMTVYNRWGAVVFDSTNPEAGWNGAQEPNGTYVWVLVYTDSKKQARKQTGPLVLIR</sequence>
<organism evidence="1 2">
    <name type="scientific">Chitinophaga varians</name>
    <dbReference type="NCBI Taxonomy" id="2202339"/>
    <lineage>
        <taxon>Bacteria</taxon>
        <taxon>Pseudomonadati</taxon>
        <taxon>Bacteroidota</taxon>
        <taxon>Chitinophagia</taxon>
        <taxon>Chitinophagales</taxon>
        <taxon>Chitinophagaceae</taxon>
        <taxon>Chitinophaga</taxon>
    </lineage>
</organism>
<evidence type="ECO:0000313" key="1">
    <source>
        <dbReference type="EMBL" id="NLR67133.1"/>
    </source>
</evidence>